<keyword evidence="9" id="KW-1185">Reference proteome</keyword>
<dbReference type="AlphaFoldDB" id="A0A1V6QMK8"/>
<dbReference type="GO" id="GO:0003677">
    <property type="term" value="F:DNA binding"/>
    <property type="evidence" value="ECO:0007669"/>
    <property type="project" value="InterPro"/>
</dbReference>
<comment type="subcellular location">
    <subcellularLocation>
        <location evidence="1">Nucleus</location>
    </subcellularLocation>
</comment>
<feature type="compositionally biased region" description="Low complexity" evidence="6">
    <location>
        <begin position="489"/>
        <end position="502"/>
    </location>
</feature>
<keyword evidence="3" id="KW-0805">Transcription regulation</keyword>
<evidence type="ECO:0000313" key="8">
    <source>
        <dbReference type="EMBL" id="OQD90498.1"/>
    </source>
</evidence>
<feature type="domain" description="Xylanolytic transcriptional activator regulatory" evidence="7">
    <location>
        <begin position="88"/>
        <end position="168"/>
    </location>
</feature>
<keyword evidence="2" id="KW-0479">Metal-binding</keyword>
<proteinExistence type="predicted"/>
<dbReference type="EMBL" id="MDYN01000001">
    <property type="protein sequence ID" value="OQD90498.1"/>
    <property type="molecule type" value="Genomic_DNA"/>
</dbReference>
<dbReference type="STRING" id="416450.A0A1V6QMK8"/>
<dbReference type="GO" id="GO:0008270">
    <property type="term" value="F:zinc ion binding"/>
    <property type="evidence" value="ECO:0007669"/>
    <property type="project" value="InterPro"/>
</dbReference>
<dbReference type="GO" id="GO:0000981">
    <property type="term" value="F:DNA-binding transcription factor activity, RNA polymerase II-specific"/>
    <property type="evidence" value="ECO:0007669"/>
    <property type="project" value="InterPro"/>
</dbReference>
<gene>
    <name evidence="8" type="ORF">PENANT_c001G02457</name>
</gene>
<dbReference type="GO" id="GO:0006351">
    <property type="term" value="P:DNA-templated transcription"/>
    <property type="evidence" value="ECO:0007669"/>
    <property type="project" value="InterPro"/>
</dbReference>
<evidence type="ECO:0000313" key="9">
    <source>
        <dbReference type="Proteomes" id="UP000191672"/>
    </source>
</evidence>
<dbReference type="Pfam" id="PF04082">
    <property type="entry name" value="Fungal_trans"/>
    <property type="match status" value="1"/>
</dbReference>
<name>A0A1V6QMK8_9EURO</name>
<reference evidence="9" key="1">
    <citation type="journal article" date="2017" name="Nat. Microbiol.">
        <title>Global analysis of biosynthetic gene clusters reveals vast potential of secondary metabolite production in Penicillium species.</title>
        <authorList>
            <person name="Nielsen J.C."/>
            <person name="Grijseels S."/>
            <person name="Prigent S."/>
            <person name="Ji B."/>
            <person name="Dainat J."/>
            <person name="Nielsen K.F."/>
            <person name="Frisvad J.C."/>
            <person name="Workman M."/>
            <person name="Nielsen J."/>
        </authorList>
    </citation>
    <scope>NUCLEOTIDE SEQUENCE [LARGE SCALE GENOMIC DNA]</scope>
    <source>
        <strain evidence="9">IBT 31811</strain>
    </source>
</reference>
<comment type="caution">
    <text evidence="8">The sequence shown here is derived from an EMBL/GenBank/DDBJ whole genome shotgun (WGS) entry which is preliminary data.</text>
</comment>
<dbReference type="SMART" id="SM00906">
    <property type="entry name" value="Fungal_trans"/>
    <property type="match status" value="1"/>
</dbReference>
<keyword evidence="4" id="KW-0804">Transcription</keyword>
<evidence type="ECO:0000256" key="4">
    <source>
        <dbReference type="ARBA" id="ARBA00023163"/>
    </source>
</evidence>
<evidence type="ECO:0000256" key="1">
    <source>
        <dbReference type="ARBA" id="ARBA00004123"/>
    </source>
</evidence>
<dbReference type="GO" id="GO:0005634">
    <property type="term" value="C:nucleus"/>
    <property type="evidence" value="ECO:0007669"/>
    <property type="project" value="UniProtKB-SubCell"/>
</dbReference>
<dbReference type="InterPro" id="IPR007219">
    <property type="entry name" value="XnlR_reg_dom"/>
</dbReference>
<accession>A0A1V6QMK8</accession>
<evidence type="ECO:0000256" key="3">
    <source>
        <dbReference type="ARBA" id="ARBA00023015"/>
    </source>
</evidence>
<protein>
    <recommendedName>
        <fullName evidence="7">Xylanolytic transcriptional activator regulatory domain-containing protein</fullName>
    </recommendedName>
</protein>
<evidence type="ECO:0000256" key="5">
    <source>
        <dbReference type="ARBA" id="ARBA00023242"/>
    </source>
</evidence>
<evidence type="ECO:0000259" key="7">
    <source>
        <dbReference type="SMART" id="SM00906"/>
    </source>
</evidence>
<feature type="region of interest" description="Disordered" evidence="6">
    <location>
        <begin position="481"/>
        <end position="549"/>
    </location>
</feature>
<evidence type="ECO:0000256" key="6">
    <source>
        <dbReference type="SAM" id="MobiDB-lite"/>
    </source>
</evidence>
<dbReference type="Proteomes" id="UP000191672">
    <property type="component" value="Unassembled WGS sequence"/>
</dbReference>
<dbReference type="PANTHER" id="PTHR47338:SF7">
    <property type="entry name" value="ZN(II)2CYS6 TRANSCRIPTION FACTOR (EUROFUNG)"/>
    <property type="match status" value="1"/>
</dbReference>
<dbReference type="CDD" id="cd12148">
    <property type="entry name" value="fungal_TF_MHR"/>
    <property type="match status" value="1"/>
</dbReference>
<dbReference type="InterPro" id="IPR050815">
    <property type="entry name" value="TF_fung"/>
</dbReference>
<keyword evidence="5" id="KW-0539">Nucleus</keyword>
<organism evidence="8 9">
    <name type="scientific">Penicillium antarcticum</name>
    <dbReference type="NCBI Taxonomy" id="416450"/>
    <lineage>
        <taxon>Eukaryota</taxon>
        <taxon>Fungi</taxon>
        <taxon>Dikarya</taxon>
        <taxon>Ascomycota</taxon>
        <taxon>Pezizomycotina</taxon>
        <taxon>Eurotiomycetes</taxon>
        <taxon>Eurotiomycetidae</taxon>
        <taxon>Eurotiales</taxon>
        <taxon>Aspergillaceae</taxon>
        <taxon>Penicillium</taxon>
    </lineage>
</organism>
<sequence>MQRLDEDFDACCNDESLLHIVCALGAKFLALDYHSQFSPESILTAGNQWAKIAKARMFVDLDDLSLEKLMTAILLYDHDLRIGSYASAFMLSGVTARMSQALQLNLESSSDILCNEPDSSCPVTNESKRRLMWSCYVMDSWVGSGVNQLTLLEDKDLKIQLPCHSHNFSLGTACITETLDEEKVLGFIPREQTPSRPAQNMGIEAYFIRLVSSRKKVLRYVKHLDTSKPPWEADSEFMQLATEFANWRRYLPQSLKWNSGAIYARKESSQLGALTLLWCTYHQTLCDLYRIGMPNLFRIRRHHEFPPVQQDFLDNCRRACFDNSRELSKILAEASRHGMKALSDTWLCIIAHDSTKVMLYFLKQESQSPNALSVFEVEETAALIKKNMEALMQMRSLVATAEHCYLSVVKMMIAAGLHPQIPHAPMPEREPDGNDERYVFQYIVATGSLNSLRSSPESPIQESPEAVLNPLAIYRMARTALHGKDSRGSTSNSPSTTKTNSPRHFQSRKRQQSQQTSRQEQTQGLQRSQIEDRTDMLPPFDIGSAPIRPDDTPFNFSAFPNFPPLGTVGSWDPSEVAIMNMIDDRTAPWSAEYLTDAV</sequence>
<evidence type="ECO:0000256" key="2">
    <source>
        <dbReference type="ARBA" id="ARBA00022723"/>
    </source>
</evidence>
<dbReference type="PANTHER" id="PTHR47338">
    <property type="entry name" value="ZN(II)2CYS6 TRANSCRIPTION FACTOR (EUROFUNG)-RELATED"/>
    <property type="match status" value="1"/>
</dbReference>
<feature type="compositionally biased region" description="Low complexity" evidence="6">
    <location>
        <begin position="512"/>
        <end position="523"/>
    </location>
</feature>